<sequence>MTELAAGPERGPSFLRRNAPTFLRLFRFGCVGTSCAVFQFAVLKAVELLGAQPSAAYAAGFACSAQVNFLLSSTFTWRDRTRELAGPRRWLRRWLGFNAGTLASLLVSTVVFTLVVGRFGDLLAMVIGIASGMIVSYSIGDRVVFARSRGAGERDFADVSGLIPAARRPDRQPRVGDHA</sequence>
<evidence type="ECO:0000256" key="1">
    <source>
        <dbReference type="ARBA" id="ARBA00004141"/>
    </source>
</evidence>
<feature type="transmembrane region" description="Helical" evidence="6">
    <location>
        <begin position="55"/>
        <end position="75"/>
    </location>
</feature>
<feature type="domain" description="GtrA/DPMS transmembrane" evidence="7">
    <location>
        <begin position="27"/>
        <end position="145"/>
    </location>
</feature>
<feature type="transmembrane region" description="Helical" evidence="6">
    <location>
        <begin position="25"/>
        <end position="43"/>
    </location>
</feature>
<name>A0A937RL81_9ACTN</name>
<comment type="similarity">
    <text evidence="2">Belongs to the GtrA family.</text>
</comment>
<evidence type="ECO:0000256" key="3">
    <source>
        <dbReference type="ARBA" id="ARBA00022692"/>
    </source>
</evidence>
<dbReference type="Proteomes" id="UP000604475">
    <property type="component" value="Unassembled WGS sequence"/>
</dbReference>
<evidence type="ECO:0000256" key="4">
    <source>
        <dbReference type="ARBA" id="ARBA00022989"/>
    </source>
</evidence>
<keyword evidence="5 6" id="KW-0472">Membrane</keyword>
<keyword evidence="4 6" id="KW-1133">Transmembrane helix</keyword>
<organism evidence="8 9">
    <name type="scientific">Frankia nepalensis</name>
    <dbReference type="NCBI Taxonomy" id="1836974"/>
    <lineage>
        <taxon>Bacteria</taxon>
        <taxon>Bacillati</taxon>
        <taxon>Actinomycetota</taxon>
        <taxon>Actinomycetes</taxon>
        <taxon>Frankiales</taxon>
        <taxon>Frankiaceae</taxon>
        <taxon>Frankia</taxon>
    </lineage>
</organism>
<dbReference type="PANTHER" id="PTHR38459:SF1">
    <property type="entry name" value="PROPHAGE BACTOPRENOL-LINKED GLUCOSE TRANSLOCASE HOMOLOG"/>
    <property type="match status" value="1"/>
</dbReference>
<evidence type="ECO:0000259" key="7">
    <source>
        <dbReference type="Pfam" id="PF04138"/>
    </source>
</evidence>
<keyword evidence="9" id="KW-1185">Reference proteome</keyword>
<evidence type="ECO:0000256" key="6">
    <source>
        <dbReference type="SAM" id="Phobius"/>
    </source>
</evidence>
<evidence type="ECO:0000256" key="2">
    <source>
        <dbReference type="ARBA" id="ARBA00009399"/>
    </source>
</evidence>
<comment type="subcellular location">
    <subcellularLocation>
        <location evidence="1">Membrane</location>
        <topology evidence="1">Multi-pass membrane protein</topology>
    </subcellularLocation>
</comment>
<dbReference type="Pfam" id="PF04138">
    <property type="entry name" value="GtrA_DPMS_TM"/>
    <property type="match status" value="1"/>
</dbReference>
<dbReference type="InterPro" id="IPR007267">
    <property type="entry name" value="GtrA_DPMS_TM"/>
</dbReference>
<dbReference type="EMBL" id="JAEACQ010000308">
    <property type="protein sequence ID" value="MBL7632315.1"/>
    <property type="molecule type" value="Genomic_DNA"/>
</dbReference>
<feature type="transmembrane region" description="Helical" evidence="6">
    <location>
        <begin position="122"/>
        <end position="140"/>
    </location>
</feature>
<protein>
    <submittedName>
        <fullName evidence="8">GtrA family protein</fullName>
    </submittedName>
</protein>
<dbReference type="RefSeq" id="WP_203004842.1">
    <property type="nucleotide sequence ID" value="NZ_JADWYU010000045.1"/>
</dbReference>
<proteinExistence type="inferred from homology"/>
<evidence type="ECO:0000313" key="8">
    <source>
        <dbReference type="EMBL" id="MBL7632315.1"/>
    </source>
</evidence>
<dbReference type="GO" id="GO:0000271">
    <property type="term" value="P:polysaccharide biosynthetic process"/>
    <property type="evidence" value="ECO:0007669"/>
    <property type="project" value="InterPro"/>
</dbReference>
<gene>
    <name evidence="8" type="ORF">I7412_35220</name>
</gene>
<reference evidence="8" key="1">
    <citation type="submission" date="2020-12" db="EMBL/GenBank/DDBJ databases">
        <title>Genomic characterization of non-nitrogen-fixing Frankia strains.</title>
        <authorList>
            <person name="Carlos-Shanley C."/>
            <person name="Guerra T."/>
            <person name="Hahn D."/>
        </authorList>
    </citation>
    <scope>NUCLEOTIDE SEQUENCE</scope>
    <source>
        <strain evidence="8">CN6</strain>
    </source>
</reference>
<dbReference type="PANTHER" id="PTHR38459">
    <property type="entry name" value="PROPHAGE BACTOPRENOL-LINKED GLUCOSE TRANSLOCASE HOMOLOG"/>
    <property type="match status" value="1"/>
</dbReference>
<feature type="transmembrane region" description="Helical" evidence="6">
    <location>
        <begin position="95"/>
        <end position="116"/>
    </location>
</feature>
<dbReference type="GO" id="GO:0005886">
    <property type="term" value="C:plasma membrane"/>
    <property type="evidence" value="ECO:0007669"/>
    <property type="project" value="TreeGrafter"/>
</dbReference>
<keyword evidence="3 6" id="KW-0812">Transmembrane</keyword>
<dbReference type="AlphaFoldDB" id="A0A937RL81"/>
<comment type="caution">
    <text evidence="8">The sequence shown here is derived from an EMBL/GenBank/DDBJ whole genome shotgun (WGS) entry which is preliminary data.</text>
</comment>
<dbReference type="InterPro" id="IPR051401">
    <property type="entry name" value="GtrA_CellWall_Glycosyl"/>
</dbReference>
<evidence type="ECO:0000313" key="9">
    <source>
        <dbReference type="Proteomes" id="UP000604475"/>
    </source>
</evidence>
<evidence type="ECO:0000256" key="5">
    <source>
        <dbReference type="ARBA" id="ARBA00023136"/>
    </source>
</evidence>
<accession>A0A937RL81</accession>